<evidence type="ECO:0000256" key="5">
    <source>
        <dbReference type="SAM" id="Coils"/>
    </source>
</evidence>
<evidence type="ECO:0000313" key="8">
    <source>
        <dbReference type="Proteomes" id="UP000184010"/>
    </source>
</evidence>
<comment type="similarity">
    <text evidence="1">Belongs to the LysR transcriptional regulatory family.</text>
</comment>
<keyword evidence="8" id="KW-1185">Reference proteome</keyword>
<dbReference type="AlphaFoldDB" id="A0A1M7UZU0"/>
<keyword evidence="4" id="KW-0804">Transcription</keyword>
<dbReference type="EMBL" id="FRDN01000027">
    <property type="protein sequence ID" value="SHN88488.1"/>
    <property type="molecule type" value="Genomic_DNA"/>
</dbReference>
<dbReference type="InterPro" id="IPR005119">
    <property type="entry name" value="LysR_subst-bd"/>
</dbReference>
<dbReference type="SUPFAM" id="SSF46785">
    <property type="entry name" value="Winged helix' DNA-binding domain"/>
    <property type="match status" value="1"/>
</dbReference>
<dbReference type="CDD" id="cd05466">
    <property type="entry name" value="PBP2_LTTR_substrate"/>
    <property type="match status" value="1"/>
</dbReference>
<name>A0A1M7UZU0_9FIRM</name>
<dbReference type="InterPro" id="IPR000847">
    <property type="entry name" value="LysR_HTH_N"/>
</dbReference>
<dbReference type="Gene3D" id="3.40.190.290">
    <property type="match status" value="1"/>
</dbReference>
<keyword evidence="5" id="KW-0175">Coiled coil</keyword>
<evidence type="ECO:0000256" key="2">
    <source>
        <dbReference type="ARBA" id="ARBA00023015"/>
    </source>
</evidence>
<accession>A0A1M7UZU0</accession>
<dbReference type="STRING" id="1121395.SAMN02745215_05364"/>
<dbReference type="SUPFAM" id="SSF53850">
    <property type="entry name" value="Periplasmic binding protein-like II"/>
    <property type="match status" value="1"/>
</dbReference>
<dbReference type="Proteomes" id="UP000184010">
    <property type="component" value="Unassembled WGS sequence"/>
</dbReference>
<protein>
    <submittedName>
        <fullName evidence="7">LysR family transcriptional regulator, cys regulon transcriptional activator</fullName>
    </submittedName>
</protein>
<dbReference type="PANTHER" id="PTHR30126:SF39">
    <property type="entry name" value="HTH-TYPE TRANSCRIPTIONAL REGULATOR CYSL"/>
    <property type="match status" value="1"/>
</dbReference>
<feature type="coiled-coil region" evidence="5">
    <location>
        <begin position="68"/>
        <end position="95"/>
    </location>
</feature>
<proteinExistence type="inferred from homology"/>
<dbReference type="InterPro" id="IPR036388">
    <property type="entry name" value="WH-like_DNA-bd_sf"/>
</dbReference>
<reference evidence="8" key="1">
    <citation type="submission" date="2016-12" db="EMBL/GenBank/DDBJ databases">
        <authorList>
            <person name="Varghese N."/>
            <person name="Submissions S."/>
        </authorList>
    </citation>
    <scope>NUCLEOTIDE SEQUENCE [LARGE SCALE GENOMIC DNA]</scope>
    <source>
        <strain evidence="8">DSM 11544</strain>
    </source>
</reference>
<dbReference type="PANTHER" id="PTHR30126">
    <property type="entry name" value="HTH-TYPE TRANSCRIPTIONAL REGULATOR"/>
    <property type="match status" value="1"/>
</dbReference>
<feature type="domain" description="HTH lysR-type" evidence="6">
    <location>
        <begin position="1"/>
        <end position="58"/>
    </location>
</feature>
<dbReference type="GO" id="GO:0000976">
    <property type="term" value="F:transcription cis-regulatory region binding"/>
    <property type="evidence" value="ECO:0007669"/>
    <property type="project" value="TreeGrafter"/>
</dbReference>
<dbReference type="GO" id="GO:0003700">
    <property type="term" value="F:DNA-binding transcription factor activity"/>
    <property type="evidence" value="ECO:0007669"/>
    <property type="project" value="InterPro"/>
</dbReference>
<keyword evidence="3" id="KW-0238">DNA-binding</keyword>
<sequence length="308" mass="34782">MRITDLIFLIELSHSKSITLTSERMHISQQGLSQVISRLEQELDTILFYRSRHGISLTDAGQIAVQKAREIIGKYDDLKIELEQLKQGQEQLVEGNLTLAHTHVSGTAVLPKALKLFKRKYPNVNLTIKEKAPLETVAWIQEDPAVVGLINYPEAQEKGKEGPLHSCSDLVYKEVLQDELIVCVPKSWALSKEQLGAVNAMVTLPMVYYDTQQYEEIITQIFSRAELPPKVFLKTLNNELFRQTIIDGLAMGAVSMLELNENRLLKEFTVQSAMGLKLIYTWVTSVRQPMSLPAQKFLECLESTAKAI</sequence>
<keyword evidence="2" id="KW-0805">Transcription regulation</keyword>
<gene>
    <name evidence="7" type="ORF">SAMN02745215_05364</name>
</gene>
<evidence type="ECO:0000256" key="1">
    <source>
        <dbReference type="ARBA" id="ARBA00009437"/>
    </source>
</evidence>
<evidence type="ECO:0000256" key="3">
    <source>
        <dbReference type="ARBA" id="ARBA00023125"/>
    </source>
</evidence>
<dbReference type="Pfam" id="PF03466">
    <property type="entry name" value="LysR_substrate"/>
    <property type="match status" value="1"/>
</dbReference>
<organism evidence="7 8">
    <name type="scientific">Desulfitobacterium chlororespirans DSM 11544</name>
    <dbReference type="NCBI Taxonomy" id="1121395"/>
    <lineage>
        <taxon>Bacteria</taxon>
        <taxon>Bacillati</taxon>
        <taxon>Bacillota</taxon>
        <taxon>Clostridia</taxon>
        <taxon>Eubacteriales</taxon>
        <taxon>Desulfitobacteriaceae</taxon>
        <taxon>Desulfitobacterium</taxon>
    </lineage>
</organism>
<dbReference type="InterPro" id="IPR036390">
    <property type="entry name" value="WH_DNA-bd_sf"/>
</dbReference>
<evidence type="ECO:0000313" key="7">
    <source>
        <dbReference type="EMBL" id="SHN88488.1"/>
    </source>
</evidence>
<evidence type="ECO:0000259" key="6">
    <source>
        <dbReference type="PROSITE" id="PS50931"/>
    </source>
</evidence>
<dbReference type="Gene3D" id="1.10.10.10">
    <property type="entry name" value="Winged helix-like DNA-binding domain superfamily/Winged helix DNA-binding domain"/>
    <property type="match status" value="1"/>
</dbReference>
<dbReference type="PROSITE" id="PS50931">
    <property type="entry name" value="HTH_LYSR"/>
    <property type="match status" value="1"/>
</dbReference>
<dbReference type="Pfam" id="PF00126">
    <property type="entry name" value="HTH_1"/>
    <property type="match status" value="1"/>
</dbReference>
<dbReference type="RefSeq" id="WP_072775387.1">
    <property type="nucleotide sequence ID" value="NZ_FRDN01000027.1"/>
</dbReference>
<evidence type="ECO:0000256" key="4">
    <source>
        <dbReference type="ARBA" id="ARBA00023163"/>
    </source>
</evidence>